<protein>
    <submittedName>
        <fullName evidence="2">Uncharacterized protein</fullName>
    </submittedName>
</protein>
<dbReference type="GeneID" id="59287023"/>
<keyword evidence="3" id="KW-1185">Reference proteome</keyword>
<proteinExistence type="predicted"/>
<evidence type="ECO:0000313" key="2">
    <source>
        <dbReference type="EMBL" id="KAF6236578.1"/>
    </source>
</evidence>
<name>A0A8H6FXD1_9LECA</name>
<dbReference type="OrthoDB" id="5344813at2759"/>
<comment type="caution">
    <text evidence="2">The sequence shown here is derived from an EMBL/GenBank/DDBJ whole genome shotgun (WGS) entry which is preliminary data.</text>
</comment>
<evidence type="ECO:0000256" key="1">
    <source>
        <dbReference type="SAM" id="SignalP"/>
    </source>
</evidence>
<evidence type="ECO:0000313" key="3">
    <source>
        <dbReference type="Proteomes" id="UP000578531"/>
    </source>
</evidence>
<accession>A0A8H6FXD1</accession>
<organism evidence="2 3">
    <name type="scientific">Letharia columbiana</name>
    <dbReference type="NCBI Taxonomy" id="112416"/>
    <lineage>
        <taxon>Eukaryota</taxon>
        <taxon>Fungi</taxon>
        <taxon>Dikarya</taxon>
        <taxon>Ascomycota</taxon>
        <taxon>Pezizomycotina</taxon>
        <taxon>Lecanoromycetes</taxon>
        <taxon>OSLEUM clade</taxon>
        <taxon>Lecanoromycetidae</taxon>
        <taxon>Lecanorales</taxon>
        <taxon>Lecanorineae</taxon>
        <taxon>Parmeliaceae</taxon>
        <taxon>Letharia</taxon>
    </lineage>
</organism>
<dbReference type="Proteomes" id="UP000578531">
    <property type="component" value="Unassembled WGS sequence"/>
</dbReference>
<reference evidence="2 3" key="1">
    <citation type="journal article" date="2020" name="Genomics">
        <title>Complete, high-quality genomes from long-read metagenomic sequencing of two wolf lichen thalli reveals enigmatic genome architecture.</title>
        <authorList>
            <person name="McKenzie S.K."/>
            <person name="Walston R.F."/>
            <person name="Allen J.L."/>
        </authorList>
    </citation>
    <scope>NUCLEOTIDE SEQUENCE [LARGE SCALE GENOMIC DNA]</scope>
    <source>
        <strain evidence="2">WasteWater2</strain>
    </source>
</reference>
<gene>
    <name evidence="2" type="ORF">HO173_005359</name>
</gene>
<keyword evidence="1" id="KW-0732">Signal</keyword>
<dbReference type="RefSeq" id="XP_037165917.1">
    <property type="nucleotide sequence ID" value="XM_037307277.1"/>
</dbReference>
<feature type="chain" id="PRO_5034111782" evidence="1">
    <location>
        <begin position="31"/>
        <end position="219"/>
    </location>
</feature>
<sequence>MNSSRKSLTSLLAPICFCILLFLLTPTTIATPAPVPAPANGDPCGPAAQDNPNYADTCSVAPVLVKSPQPYGVNCTAVTPIEGPESVSWGNCSASFQDVCKKAIDPRIRAGVWIWSELALGCAVGFFLPPYQGAAIVQNNATCIEIFTAMNDSCSTSVPASNFGGVNLRTLPGHPPSIVNGQAVYDGYPDNDVTFYGNAVNVGYPSYAITYTPTTNPDA</sequence>
<dbReference type="EMBL" id="JACCJC010000018">
    <property type="protein sequence ID" value="KAF6236578.1"/>
    <property type="molecule type" value="Genomic_DNA"/>
</dbReference>
<feature type="signal peptide" evidence="1">
    <location>
        <begin position="1"/>
        <end position="30"/>
    </location>
</feature>
<dbReference type="AlphaFoldDB" id="A0A8H6FXD1"/>